<dbReference type="PROSITE" id="PS50943">
    <property type="entry name" value="HTH_CROC1"/>
    <property type="match status" value="1"/>
</dbReference>
<keyword evidence="1" id="KW-0805">Transcription regulation</keyword>
<dbReference type="Pfam" id="PF00356">
    <property type="entry name" value="LacI"/>
    <property type="match status" value="1"/>
</dbReference>
<dbReference type="OrthoDB" id="9775106at2"/>
<evidence type="ECO:0000259" key="4">
    <source>
        <dbReference type="PROSITE" id="PS50932"/>
    </source>
</evidence>
<dbReference type="InterPro" id="IPR046335">
    <property type="entry name" value="LacI/GalR-like_sensor"/>
</dbReference>
<evidence type="ECO:0000256" key="2">
    <source>
        <dbReference type="ARBA" id="ARBA00023125"/>
    </source>
</evidence>
<gene>
    <name evidence="6" type="ORF">SAMN04487944_12622</name>
</gene>
<evidence type="ECO:0000259" key="5">
    <source>
        <dbReference type="PROSITE" id="PS50943"/>
    </source>
</evidence>
<dbReference type="InterPro" id="IPR000843">
    <property type="entry name" value="HTH_LacI"/>
</dbReference>
<dbReference type="InterPro" id="IPR010982">
    <property type="entry name" value="Lambda_DNA-bd_dom_sf"/>
</dbReference>
<dbReference type="InterPro" id="IPR001387">
    <property type="entry name" value="Cro/C1-type_HTH"/>
</dbReference>
<reference evidence="6 7" key="1">
    <citation type="submission" date="2016-10" db="EMBL/GenBank/DDBJ databases">
        <authorList>
            <person name="de Groot N.N."/>
        </authorList>
    </citation>
    <scope>NUCLEOTIDE SEQUENCE [LARGE SCALE GENOMIC DNA]</scope>
    <source>
        <strain evidence="6 7">CGMCC 1.7727</strain>
    </source>
</reference>
<dbReference type="CDD" id="cd01392">
    <property type="entry name" value="HTH_LacI"/>
    <property type="match status" value="1"/>
</dbReference>
<keyword evidence="3" id="KW-0804">Transcription</keyword>
<dbReference type="Pfam" id="PF13377">
    <property type="entry name" value="Peripla_BP_3"/>
    <property type="match status" value="1"/>
</dbReference>
<dbReference type="Gene3D" id="3.40.50.2300">
    <property type="match status" value="2"/>
</dbReference>
<dbReference type="Proteomes" id="UP000199687">
    <property type="component" value="Unassembled WGS sequence"/>
</dbReference>
<dbReference type="PANTHER" id="PTHR30146:SF109">
    <property type="entry name" value="HTH-TYPE TRANSCRIPTIONAL REGULATOR GALS"/>
    <property type="match status" value="1"/>
</dbReference>
<dbReference type="InterPro" id="IPR028082">
    <property type="entry name" value="Peripla_BP_I"/>
</dbReference>
<name>A0A1H9VQV1_9BACI</name>
<dbReference type="SMART" id="SM00354">
    <property type="entry name" value="HTH_LACI"/>
    <property type="match status" value="1"/>
</dbReference>
<dbReference type="Gene3D" id="1.10.260.40">
    <property type="entry name" value="lambda repressor-like DNA-binding domains"/>
    <property type="match status" value="1"/>
</dbReference>
<dbReference type="PRINTS" id="PR00036">
    <property type="entry name" value="HTHLACI"/>
</dbReference>
<dbReference type="PROSITE" id="PS00356">
    <property type="entry name" value="HTH_LACI_1"/>
    <property type="match status" value="1"/>
</dbReference>
<dbReference type="PROSITE" id="PS50932">
    <property type="entry name" value="HTH_LACI_2"/>
    <property type="match status" value="1"/>
</dbReference>
<evidence type="ECO:0000256" key="3">
    <source>
        <dbReference type="ARBA" id="ARBA00023163"/>
    </source>
</evidence>
<sequence length="344" mass="38192">MKLTIREIAKMAGVSPATVSKVINQTGRISPNTIQKVKRIIEETGYQPSFSAKTLTTKKSNMIGLIYAGELNVEFNHPFFNHVINSFKNTIGLLGYDILVFSNQAINIGEVDYIARASHYQLDGCLIIAGEDIGDSITKLDESNIPTVGVDLELSGEQSSYVMTDNKKVSKQVVEYFYLHGIRKVAFLAGQEKSQVSNERRESFVQSMKEFGMDVDDNWIKYGNYFEESGYEKMKEILQEDSRPDAVFAVSDMMALGAMRAIKEAGLSVPKDIKVVGCDDIEACRYSDPSLATVKQDQIKIGKLAATMLHDLISERKVPKSLLVDPELIIRDSCKVGADFSGRS</sequence>
<feature type="domain" description="HTH lacI-type" evidence="4">
    <location>
        <begin position="3"/>
        <end position="57"/>
    </location>
</feature>
<feature type="domain" description="HTH cro/C1-type" evidence="5">
    <location>
        <begin position="2"/>
        <end position="47"/>
    </location>
</feature>
<evidence type="ECO:0000313" key="7">
    <source>
        <dbReference type="Proteomes" id="UP000199687"/>
    </source>
</evidence>
<organism evidence="6 7">
    <name type="scientific">Gracilibacillus ureilyticus</name>
    <dbReference type="NCBI Taxonomy" id="531814"/>
    <lineage>
        <taxon>Bacteria</taxon>
        <taxon>Bacillati</taxon>
        <taxon>Bacillota</taxon>
        <taxon>Bacilli</taxon>
        <taxon>Bacillales</taxon>
        <taxon>Bacillaceae</taxon>
        <taxon>Gracilibacillus</taxon>
    </lineage>
</organism>
<dbReference type="SUPFAM" id="SSF47413">
    <property type="entry name" value="lambda repressor-like DNA-binding domains"/>
    <property type="match status" value="1"/>
</dbReference>
<dbReference type="CDD" id="cd06267">
    <property type="entry name" value="PBP1_LacI_sugar_binding-like"/>
    <property type="match status" value="1"/>
</dbReference>
<protein>
    <submittedName>
        <fullName evidence="6">Transcriptional regulator, LacI family</fullName>
    </submittedName>
</protein>
<dbReference type="GO" id="GO:0003700">
    <property type="term" value="F:DNA-binding transcription factor activity"/>
    <property type="evidence" value="ECO:0007669"/>
    <property type="project" value="TreeGrafter"/>
</dbReference>
<proteinExistence type="predicted"/>
<dbReference type="SUPFAM" id="SSF53822">
    <property type="entry name" value="Periplasmic binding protein-like I"/>
    <property type="match status" value="1"/>
</dbReference>
<keyword evidence="7" id="KW-1185">Reference proteome</keyword>
<dbReference type="AlphaFoldDB" id="A0A1H9VQV1"/>
<keyword evidence="2" id="KW-0238">DNA-binding</keyword>
<dbReference type="STRING" id="531814.SAMN04487944_12622"/>
<dbReference type="PANTHER" id="PTHR30146">
    <property type="entry name" value="LACI-RELATED TRANSCRIPTIONAL REPRESSOR"/>
    <property type="match status" value="1"/>
</dbReference>
<evidence type="ECO:0000256" key="1">
    <source>
        <dbReference type="ARBA" id="ARBA00023015"/>
    </source>
</evidence>
<accession>A0A1H9VQV1</accession>
<dbReference type="GO" id="GO:0000976">
    <property type="term" value="F:transcription cis-regulatory region binding"/>
    <property type="evidence" value="ECO:0007669"/>
    <property type="project" value="TreeGrafter"/>
</dbReference>
<evidence type="ECO:0000313" key="6">
    <source>
        <dbReference type="EMBL" id="SES23901.1"/>
    </source>
</evidence>
<dbReference type="EMBL" id="FOGL01000026">
    <property type="protein sequence ID" value="SES23901.1"/>
    <property type="molecule type" value="Genomic_DNA"/>
</dbReference>